<keyword evidence="8 9" id="KW-0472">Membrane</keyword>
<keyword evidence="4" id="KW-1003">Cell membrane</keyword>
<keyword evidence="5 9" id="KW-0997">Cell inner membrane</keyword>
<dbReference type="Gene3D" id="1.20.1640.10">
    <property type="entry name" value="Multidrug efflux transporter AcrB transmembrane domain"/>
    <property type="match status" value="2"/>
</dbReference>
<gene>
    <name evidence="10" type="ORF">EHE22_21910</name>
</gene>
<feature type="transmembrane region" description="Helical" evidence="9">
    <location>
        <begin position="915"/>
        <end position="939"/>
    </location>
</feature>
<evidence type="ECO:0000256" key="2">
    <source>
        <dbReference type="ARBA" id="ARBA00010942"/>
    </source>
</evidence>
<dbReference type="SUPFAM" id="SSF82693">
    <property type="entry name" value="Multidrug efflux transporter AcrB pore domain, PN1, PN2, PC1 and PC2 subdomains"/>
    <property type="match status" value="4"/>
</dbReference>
<sequence length="1037" mass="109680">MISETFIRRSRLAIVISILISIAGAIAIFALPIQQYPQISPPTVTVSAFYPGASAEVIADVVGGPLETAINGVDDMMYMSSTSSNAGQYALSVTFEVGTDPELAQINVQNRAQLAISRLPAAVAQQGVSVRARSPDFVLGIAFYSPDDSLNALEITNFTTTTIVDAISRVAGVGEASVVGASEYSMRVWLNPQRMEALGISVDEVSAAIQRQNIQATLGQAGAPPMREATELQYTLVAEGRLRDAEEFGAIVIRTGADGAKVFLRDIARLELGARNYASTASFAGHQSAMLQINQAPGANAIDTARAVEAELERLSARFPAGLRFVKASLQLTTRTLLEAFLIVLAVTFVFLQDWRATLISALAIPVSMLGAIAVLLALGYSLNMISLLALVLAIGLVVDDAILVVENVKHVLDDAPQISVIDATRTAMRQITGPIISTTLVLLAVVTPTAFLEGIGGQLYRQFAVTISSALIISSFVGLTLSPALAALLLRRDQTGFKRGPFAWFTRVMERTRDGYGHLVGLTVRHWYIPLAGIVACFAGAYLLFANLPATFLPDEDQGALFVDIQLPSAASLERTNRIVEDVRKVLSETAGVADVITVSGFSILQSTSTPNGAMAVAALAPWEERETRALQLNSIIASLRSQFMQIPGANVAVFAPPAIAGIGSVGGLDFRLQALQGQPPEDIAQVTSALLGYINRQAAIGGAATTFNANVPQIYVDVDRARAEALGLSVSDIYAAIGANFGSRYVNDFTLNGRVFQVNLQADSDFRAHAEDILKLHVRNRTGTLVPLRGVVSLTTVLAPFVITRYNLSVSAQINALPAPTASSGEAMSAMADVAATALPDGYGYEWSGLSFQENRSSGQEALVFALAFLFAYLFLVAQYESWSLPLVVIVSLGAALLGAVAALSLFGLQNSLYVQIALVLLIGLAAKNAILIVEFAKEKRESGLSAGEAARLGAEQRFRAVMMTAVSFILGILPLVLSSGAGAGARQAVGVTIFGGMVAATTIGLLLTPGIYFLVQRLSEAVSKAEPALKSDNP</sequence>
<feature type="transmembrane region" description="Helical" evidence="9">
    <location>
        <begin position="359"/>
        <end position="379"/>
    </location>
</feature>
<evidence type="ECO:0000256" key="5">
    <source>
        <dbReference type="ARBA" id="ARBA00022519"/>
    </source>
</evidence>
<dbReference type="FunFam" id="3.30.70.1430:FF:000001">
    <property type="entry name" value="Efflux pump membrane transporter"/>
    <property type="match status" value="1"/>
</dbReference>
<comment type="caution">
    <text evidence="10">The sequence shown here is derived from an EMBL/GenBank/DDBJ whole genome shotgun (WGS) entry which is preliminary data.</text>
</comment>
<feature type="transmembrane region" description="Helical" evidence="9">
    <location>
        <begin position="385"/>
        <end position="406"/>
    </location>
</feature>
<dbReference type="Gene3D" id="3.30.70.1430">
    <property type="entry name" value="Multidrug efflux transporter AcrB pore domain"/>
    <property type="match status" value="2"/>
</dbReference>
<organism evidence="10 11">
    <name type="scientific">Brucella pseudogrignonensis</name>
    <dbReference type="NCBI Taxonomy" id="419475"/>
    <lineage>
        <taxon>Bacteria</taxon>
        <taxon>Pseudomonadati</taxon>
        <taxon>Pseudomonadota</taxon>
        <taxon>Alphaproteobacteria</taxon>
        <taxon>Hyphomicrobiales</taxon>
        <taxon>Brucellaceae</taxon>
        <taxon>Brucella/Ochrobactrum group</taxon>
        <taxon>Brucella</taxon>
    </lineage>
</organism>
<proteinExistence type="inferred from homology"/>
<dbReference type="GO" id="GO:0009636">
    <property type="term" value="P:response to toxic substance"/>
    <property type="evidence" value="ECO:0007669"/>
    <property type="project" value="UniProtKB-ARBA"/>
</dbReference>
<feature type="transmembrane region" description="Helical" evidence="9">
    <location>
        <begin position="432"/>
        <end position="452"/>
    </location>
</feature>
<dbReference type="Gene3D" id="3.30.2090.10">
    <property type="entry name" value="Multidrug efflux transporter AcrB TolC docking domain, DN and DC subdomains"/>
    <property type="match status" value="2"/>
</dbReference>
<feature type="transmembrane region" description="Helical" evidence="9">
    <location>
        <begin position="992"/>
        <end position="1018"/>
    </location>
</feature>
<keyword evidence="7 9" id="KW-1133">Transmembrane helix</keyword>
<dbReference type="Proteomes" id="UP000526233">
    <property type="component" value="Unassembled WGS sequence"/>
</dbReference>
<dbReference type="PRINTS" id="PR00702">
    <property type="entry name" value="ACRIFLAVINRP"/>
</dbReference>
<dbReference type="SUPFAM" id="SSF82866">
    <property type="entry name" value="Multidrug efflux transporter AcrB transmembrane domain"/>
    <property type="match status" value="2"/>
</dbReference>
<feature type="transmembrane region" description="Helical" evidence="9">
    <location>
        <begin position="12"/>
        <end position="33"/>
    </location>
</feature>
<protein>
    <recommendedName>
        <fullName evidence="9">Efflux pump membrane transporter</fullName>
    </recommendedName>
</protein>
<feature type="transmembrane region" description="Helical" evidence="9">
    <location>
        <begin position="528"/>
        <end position="546"/>
    </location>
</feature>
<dbReference type="RefSeq" id="WP_171380299.1">
    <property type="nucleotide sequence ID" value="NZ_PKQI01000004.1"/>
</dbReference>
<reference evidence="10 11" key="1">
    <citation type="submission" date="2018-11" db="EMBL/GenBank/DDBJ databases">
        <title>Genome sequencing and analysis.</title>
        <authorList>
            <person name="Huang Y.-T."/>
        </authorList>
    </citation>
    <scope>NUCLEOTIDE SEQUENCE [LARGE SCALE GENOMIC DNA]</scope>
    <source>
        <strain evidence="10 11">SHIN</strain>
    </source>
</reference>
<dbReference type="GO" id="GO:0015562">
    <property type="term" value="F:efflux transmembrane transporter activity"/>
    <property type="evidence" value="ECO:0007669"/>
    <property type="project" value="InterPro"/>
</dbReference>
<evidence type="ECO:0000256" key="3">
    <source>
        <dbReference type="ARBA" id="ARBA00022448"/>
    </source>
</evidence>
<evidence type="ECO:0000256" key="8">
    <source>
        <dbReference type="ARBA" id="ARBA00023136"/>
    </source>
</evidence>
<dbReference type="Gene3D" id="3.30.70.1320">
    <property type="entry name" value="Multidrug efflux transporter AcrB pore domain like"/>
    <property type="match status" value="1"/>
</dbReference>
<dbReference type="GO" id="GO:0005886">
    <property type="term" value="C:plasma membrane"/>
    <property type="evidence" value="ECO:0007669"/>
    <property type="project" value="UniProtKB-SubCell"/>
</dbReference>
<evidence type="ECO:0000256" key="1">
    <source>
        <dbReference type="ARBA" id="ARBA00004429"/>
    </source>
</evidence>
<accession>A0A7Y3T937</accession>
<feature type="transmembrane region" description="Helical" evidence="9">
    <location>
        <begin position="332"/>
        <end position="352"/>
    </location>
</feature>
<evidence type="ECO:0000256" key="6">
    <source>
        <dbReference type="ARBA" id="ARBA00022692"/>
    </source>
</evidence>
<dbReference type="Pfam" id="PF00873">
    <property type="entry name" value="ACR_tran"/>
    <property type="match status" value="1"/>
</dbReference>
<evidence type="ECO:0000256" key="9">
    <source>
        <dbReference type="RuleBase" id="RU364070"/>
    </source>
</evidence>
<dbReference type="EMBL" id="PKQI01000004">
    <property type="protein sequence ID" value="NNV23063.1"/>
    <property type="molecule type" value="Genomic_DNA"/>
</dbReference>
<comment type="similarity">
    <text evidence="2 9">Belongs to the resistance-nodulation-cell division (RND) (TC 2.A.6) family.</text>
</comment>
<feature type="transmembrane region" description="Helical" evidence="9">
    <location>
        <begin position="889"/>
        <end position="909"/>
    </location>
</feature>
<comment type="subcellular location">
    <subcellularLocation>
        <location evidence="1 9">Cell inner membrane</location>
        <topology evidence="1 9">Multi-pass membrane protein</topology>
    </subcellularLocation>
</comment>
<dbReference type="InterPro" id="IPR001036">
    <property type="entry name" value="Acrflvin-R"/>
</dbReference>
<dbReference type="PANTHER" id="PTHR32063:SF76">
    <property type="entry name" value="EFFLUX PUMP MEMBRANE TRANSPORTER"/>
    <property type="match status" value="1"/>
</dbReference>
<feature type="transmembrane region" description="Helical" evidence="9">
    <location>
        <begin position="864"/>
        <end position="882"/>
    </location>
</feature>
<feature type="transmembrane region" description="Helical" evidence="9">
    <location>
        <begin position="960"/>
        <end position="980"/>
    </location>
</feature>
<dbReference type="SUPFAM" id="SSF82714">
    <property type="entry name" value="Multidrug efflux transporter AcrB TolC docking domain, DN and DC subdomains"/>
    <property type="match status" value="2"/>
</dbReference>
<name>A0A7Y3T937_9HYPH</name>
<dbReference type="InterPro" id="IPR004764">
    <property type="entry name" value="MdtF-like"/>
</dbReference>
<dbReference type="NCBIfam" id="TIGR00915">
    <property type="entry name" value="2A0602"/>
    <property type="match status" value="1"/>
</dbReference>
<keyword evidence="3 9" id="KW-0813">Transport</keyword>
<evidence type="ECO:0000256" key="7">
    <source>
        <dbReference type="ARBA" id="ARBA00022989"/>
    </source>
</evidence>
<keyword evidence="6 9" id="KW-0812">Transmembrane</keyword>
<dbReference type="PANTHER" id="PTHR32063">
    <property type="match status" value="1"/>
</dbReference>
<dbReference type="Gene3D" id="3.30.70.1440">
    <property type="entry name" value="Multidrug efflux transporter AcrB pore domain"/>
    <property type="match status" value="1"/>
</dbReference>
<dbReference type="GO" id="GO:0042910">
    <property type="term" value="F:xenobiotic transmembrane transporter activity"/>
    <property type="evidence" value="ECO:0007669"/>
    <property type="project" value="TreeGrafter"/>
</dbReference>
<evidence type="ECO:0000313" key="11">
    <source>
        <dbReference type="Proteomes" id="UP000526233"/>
    </source>
</evidence>
<feature type="transmembrane region" description="Helical" evidence="9">
    <location>
        <begin position="464"/>
        <end position="491"/>
    </location>
</feature>
<evidence type="ECO:0000256" key="4">
    <source>
        <dbReference type="ARBA" id="ARBA00022475"/>
    </source>
</evidence>
<dbReference type="AlphaFoldDB" id="A0A7Y3T937"/>
<evidence type="ECO:0000313" key="10">
    <source>
        <dbReference type="EMBL" id="NNV23063.1"/>
    </source>
</evidence>
<dbReference type="InterPro" id="IPR027463">
    <property type="entry name" value="AcrB_DN_DC_subdom"/>
</dbReference>